<dbReference type="GO" id="GO:0004644">
    <property type="term" value="F:phosphoribosylglycinamide formyltransferase activity"/>
    <property type="evidence" value="ECO:0007669"/>
    <property type="project" value="UniProtKB-EC"/>
</dbReference>
<dbReference type="PANTHER" id="PTHR43369:SF2">
    <property type="entry name" value="PHOSPHORIBOSYLGLYCINAMIDE FORMYLTRANSFERASE"/>
    <property type="match status" value="1"/>
</dbReference>
<evidence type="ECO:0000256" key="1">
    <source>
        <dbReference type="ARBA" id="ARBA00005054"/>
    </source>
</evidence>
<dbReference type="Gene3D" id="3.40.50.170">
    <property type="entry name" value="Formyl transferase, N-terminal domain"/>
    <property type="match status" value="1"/>
</dbReference>
<dbReference type="AlphaFoldDB" id="A0A1F5G3D7"/>
<gene>
    <name evidence="6" type="ORF">A2870_00705</name>
</gene>
<dbReference type="InterPro" id="IPR036477">
    <property type="entry name" value="Formyl_transf_N_sf"/>
</dbReference>
<evidence type="ECO:0000256" key="2">
    <source>
        <dbReference type="ARBA" id="ARBA00012254"/>
    </source>
</evidence>
<keyword evidence="4" id="KW-0658">Purine biosynthesis</keyword>
<proteinExistence type="predicted"/>
<dbReference type="EMBL" id="MFAZ01000043">
    <property type="protein sequence ID" value="OGD86382.1"/>
    <property type="molecule type" value="Genomic_DNA"/>
</dbReference>
<evidence type="ECO:0000313" key="6">
    <source>
        <dbReference type="EMBL" id="OGD86382.1"/>
    </source>
</evidence>
<dbReference type="STRING" id="1797711.A2870_00705"/>
<keyword evidence="3" id="KW-0808">Transferase</keyword>
<sequence>MKKLAVLISNYGTGTNLQAIIDATEKKEINAEIVIVISDTPGAKGLARAKKHKIKIAISPKKEDLIKILERYKPDYIALAGWKQIVTDEVIDKFPKRILNIHPGIIPDTKNVKFKNPDGTDAIWNKGKLANVAIQNFLDKRATYAGSSIHFLTHEFDFGPVLERAFVKTQKYDTVDSLYTRLKKKENALYVKVLQKLCA</sequence>
<reference evidence="6 7" key="1">
    <citation type="journal article" date="2016" name="Nat. Commun.">
        <title>Thousands of microbial genomes shed light on interconnected biogeochemical processes in an aquifer system.</title>
        <authorList>
            <person name="Anantharaman K."/>
            <person name="Brown C.T."/>
            <person name="Hug L.A."/>
            <person name="Sharon I."/>
            <person name="Castelle C.J."/>
            <person name="Probst A.J."/>
            <person name="Thomas B.C."/>
            <person name="Singh A."/>
            <person name="Wilkins M.J."/>
            <person name="Karaoz U."/>
            <person name="Brodie E.L."/>
            <person name="Williams K.H."/>
            <person name="Hubbard S.S."/>
            <person name="Banfield J.F."/>
        </authorList>
    </citation>
    <scope>NUCLEOTIDE SEQUENCE [LARGE SCALE GENOMIC DNA]</scope>
</reference>
<dbReference type="PANTHER" id="PTHR43369">
    <property type="entry name" value="PHOSPHORIBOSYLGLYCINAMIDE FORMYLTRANSFERASE"/>
    <property type="match status" value="1"/>
</dbReference>
<dbReference type="GO" id="GO:0006189">
    <property type="term" value="P:'de novo' IMP biosynthetic process"/>
    <property type="evidence" value="ECO:0007669"/>
    <property type="project" value="TreeGrafter"/>
</dbReference>
<evidence type="ECO:0000259" key="5">
    <source>
        <dbReference type="Pfam" id="PF00551"/>
    </source>
</evidence>
<evidence type="ECO:0000256" key="3">
    <source>
        <dbReference type="ARBA" id="ARBA00022679"/>
    </source>
</evidence>
<comment type="pathway">
    <text evidence="1">Purine metabolism; IMP biosynthesis via de novo pathway; N(2)-formyl-N(1)-(5-phospho-D-ribosyl)glycinamide from N(1)-(5-phospho-D-ribosyl)glycinamide (10-formyl THF route): step 1/1.</text>
</comment>
<dbReference type="EC" id="2.1.2.2" evidence="2"/>
<dbReference type="SUPFAM" id="SSF53328">
    <property type="entry name" value="Formyltransferase"/>
    <property type="match status" value="1"/>
</dbReference>
<protein>
    <recommendedName>
        <fullName evidence="2">phosphoribosylglycinamide formyltransferase 1</fullName>
        <ecNumber evidence="2">2.1.2.2</ecNumber>
    </recommendedName>
</protein>
<name>A0A1F5G3D7_9BACT</name>
<dbReference type="Proteomes" id="UP000179102">
    <property type="component" value="Unassembled WGS sequence"/>
</dbReference>
<organism evidence="6 7">
    <name type="scientific">Candidatus Curtissbacteria bacterium RIFCSPHIGHO2_01_FULL_41_11</name>
    <dbReference type="NCBI Taxonomy" id="1797711"/>
    <lineage>
        <taxon>Bacteria</taxon>
        <taxon>Candidatus Curtissiibacteriota</taxon>
    </lineage>
</organism>
<feature type="domain" description="Formyl transferase N-terminal" evidence="5">
    <location>
        <begin position="2"/>
        <end position="194"/>
    </location>
</feature>
<evidence type="ECO:0000313" key="7">
    <source>
        <dbReference type="Proteomes" id="UP000179102"/>
    </source>
</evidence>
<dbReference type="Pfam" id="PF00551">
    <property type="entry name" value="Formyl_trans_N"/>
    <property type="match status" value="1"/>
</dbReference>
<evidence type="ECO:0000256" key="4">
    <source>
        <dbReference type="ARBA" id="ARBA00022755"/>
    </source>
</evidence>
<accession>A0A1F5G3D7</accession>
<comment type="caution">
    <text evidence="6">The sequence shown here is derived from an EMBL/GenBank/DDBJ whole genome shotgun (WGS) entry which is preliminary data.</text>
</comment>
<dbReference type="InterPro" id="IPR002376">
    <property type="entry name" value="Formyl_transf_N"/>
</dbReference>
<dbReference type="GO" id="GO:0005737">
    <property type="term" value="C:cytoplasm"/>
    <property type="evidence" value="ECO:0007669"/>
    <property type="project" value="TreeGrafter"/>
</dbReference>